<reference evidence="4 5" key="2">
    <citation type="journal article" date="2019" name="Sci. Rep.">
        <title>Extended insight into the Mycobacterium chelonae-abscessus complex through whole genome sequencing of Mycobacterium salmoniphilum outbreak and Mycobacterium salmoniphilum-like strains.</title>
        <authorList>
            <person name="Behra P.R.K."/>
            <person name="Das S."/>
            <person name="Pettersson B.M.F."/>
            <person name="Shirreff L."/>
            <person name="DuCote T."/>
            <person name="Jacobsson K.G."/>
            <person name="Ennis D.G."/>
            <person name="Kirsebom L.A."/>
        </authorList>
    </citation>
    <scope>NUCLEOTIDE SEQUENCE [LARGE SCALE GENOMIC DNA]</scope>
    <source>
        <strain evidence="3 4">CCUG 63697</strain>
        <strain evidence="2 5">DSM 45524</strain>
    </source>
</reference>
<proteinExistence type="predicted"/>
<dbReference type="InterPro" id="IPR005153">
    <property type="entry name" value="MbtH-like_dom"/>
</dbReference>
<dbReference type="PANTHER" id="PTHR38444:SF1">
    <property type="entry name" value="ENTEROBACTIN BIOSYNTHESIS PROTEIN YBDZ"/>
    <property type="match status" value="1"/>
</dbReference>
<dbReference type="InterPro" id="IPR037407">
    <property type="entry name" value="MLP_fam"/>
</dbReference>
<feature type="domain" description="MbtH-like" evidence="1">
    <location>
        <begin position="10"/>
        <end position="60"/>
    </location>
</feature>
<name>A0A4R8QT98_9MYCO</name>
<evidence type="ECO:0000313" key="3">
    <source>
        <dbReference type="EMBL" id="TDZ47251.1"/>
    </source>
</evidence>
<dbReference type="PANTHER" id="PTHR38444">
    <property type="entry name" value="ENTEROBACTIN BIOSYNTHESIS PROTEIN YBDZ"/>
    <property type="match status" value="1"/>
</dbReference>
<sequence>MVSGELLSINPFDDDNASFFVLVNDEEQHSLWPAFVDVPAGWRVVFGAADRAACLDNIEQQWADIRPKSLRERVAQGRTVDQ</sequence>
<dbReference type="GO" id="GO:0005829">
    <property type="term" value="C:cytosol"/>
    <property type="evidence" value="ECO:0007669"/>
    <property type="project" value="TreeGrafter"/>
</dbReference>
<dbReference type="AlphaFoldDB" id="A0A4R8QT98"/>
<evidence type="ECO:0000259" key="1">
    <source>
        <dbReference type="SMART" id="SM00923"/>
    </source>
</evidence>
<evidence type="ECO:0000313" key="2">
    <source>
        <dbReference type="EMBL" id="TDH22701.1"/>
    </source>
</evidence>
<dbReference type="Proteomes" id="UP000295165">
    <property type="component" value="Unassembled WGS sequence"/>
</dbReference>
<accession>A0A4R8QT98</accession>
<dbReference type="Gene3D" id="3.90.820.10">
    <property type="entry name" value="Structural Genomics, Unknown Function 30-nov-00 1gh9 Mol_id"/>
    <property type="match status" value="1"/>
</dbReference>
<protein>
    <submittedName>
        <fullName evidence="2">MbtH family protein</fullName>
    </submittedName>
    <submittedName>
        <fullName evidence="3">MbtH-like protein</fullName>
    </submittedName>
</protein>
<gene>
    <name evidence="3" type="ORF">CCUG63697_04682</name>
    <name evidence="2" type="ORF">EJ571_12450</name>
</gene>
<evidence type="ECO:0000313" key="5">
    <source>
        <dbReference type="Proteomes" id="UP000295627"/>
    </source>
</evidence>
<reference evidence="2" key="1">
    <citation type="submission" date="2018-12" db="EMBL/GenBank/DDBJ databases">
        <authorList>
            <person name="Behra P.R.K."/>
            <person name="Das S."/>
            <person name="Pettersson B.M.F."/>
            <person name="Shirreff L."/>
            <person name="Ducote T."/>
            <person name="Jacobsson K.-G."/>
            <person name="Ennis D.G."/>
            <person name="Kirsebom L.A."/>
        </authorList>
    </citation>
    <scope>NUCLEOTIDE SEQUENCE</scope>
    <source>
        <strain evidence="2">DSM 45524</strain>
    </source>
</reference>
<evidence type="ECO:0000313" key="4">
    <source>
        <dbReference type="Proteomes" id="UP000295165"/>
    </source>
</evidence>
<keyword evidence="4" id="KW-1185">Reference proteome</keyword>
<dbReference type="EMBL" id="PECC01000031">
    <property type="protein sequence ID" value="TDZ47251.1"/>
    <property type="molecule type" value="Genomic_DNA"/>
</dbReference>
<dbReference type="SUPFAM" id="SSF160582">
    <property type="entry name" value="MbtH-like"/>
    <property type="match status" value="1"/>
</dbReference>
<dbReference type="GO" id="GO:0019290">
    <property type="term" value="P:siderophore biosynthetic process"/>
    <property type="evidence" value="ECO:0007669"/>
    <property type="project" value="TreeGrafter"/>
</dbReference>
<dbReference type="Pfam" id="PF03621">
    <property type="entry name" value="MbtH"/>
    <property type="match status" value="1"/>
</dbReference>
<organism evidence="3 4">
    <name type="scientific">Mycobacteroides franklinii</name>
    <dbReference type="NCBI Taxonomy" id="948102"/>
    <lineage>
        <taxon>Bacteria</taxon>
        <taxon>Bacillati</taxon>
        <taxon>Actinomycetota</taxon>
        <taxon>Actinomycetes</taxon>
        <taxon>Mycobacteriales</taxon>
        <taxon>Mycobacteriaceae</taxon>
        <taxon>Mycobacteroides</taxon>
    </lineage>
</organism>
<dbReference type="Proteomes" id="UP000295627">
    <property type="component" value="Unassembled WGS sequence"/>
</dbReference>
<dbReference type="EMBL" id="RXLR01000014">
    <property type="protein sequence ID" value="TDH22701.1"/>
    <property type="molecule type" value="Genomic_DNA"/>
</dbReference>
<dbReference type="SMART" id="SM00923">
    <property type="entry name" value="MbtH"/>
    <property type="match status" value="1"/>
</dbReference>
<dbReference type="InterPro" id="IPR038020">
    <property type="entry name" value="MbtH-like_sf"/>
</dbReference>
<comment type="caution">
    <text evidence="3">The sequence shown here is derived from an EMBL/GenBank/DDBJ whole genome shotgun (WGS) entry which is preliminary data.</text>
</comment>